<proteinExistence type="predicted"/>
<name>A0ABR8RA47_9BACI</name>
<accession>A0ABR8RA47</accession>
<evidence type="ECO:0000313" key="2">
    <source>
        <dbReference type="Proteomes" id="UP000640786"/>
    </source>
</evidence>
<keyword evidence="2" id="KW-1185">Reference proteome</keyword>
<dbReference type="Proteomes" id="UP000640786">
    <property type="component" value="Unassembled WGS sequence"/>
</dbReference>
<dbReference type="EMBL" id="JACSQO010000005">
    <property type="protein sequence ID" value="MBD7944653.1"/>
    <property type="molecule type" value="Genomic_DNA"/>
</dbReference>
<evidence type="ECO:0000313" key="1">
    <source>
        <dbReference type="EMBL" id="MBD7944653.1"/>
    </source>
</evidence>
<protein>
    <recommendedName>
        <fullName evidence="3">Lipoprotein</fullName>
    </recommendedName>
</protein>
<evidence type="ECO:0008006" key="3">
    <source>
        <dbReference type="Google" id="ProtNLM"/>
    </source>
</evidence>
<dbReference type="PROSITE" id="PS51257">
    <property type="entry name" value="PROKAR_LIPOPROTEIN"/>
    <property type="match status" value="1"/>
</dbReference>
<organism evidence="1 2">
    <name type="scientific">Psychrobacillus faecigallinarum</name>
    <dbReference type="NCBI Taxonomy" id="2762235"/>
    <lineage>
        <taxon>Bacteria</taxon>
        <taxon>Bacillati</taxon>
        <taxon>Bacillota</taxon>
        <taxon>Bacilli</taxon>
        <taxon>Bacillales</taxon>
        <taxon>Bacillaceae</taxon>
        <taxon>Psychrobacillus</taxon>
    </lineage>
</organism>
<comment type="caution">
    <text evidence="1">The sequence shown here is derived from an EMBL/GenBank/DDBJ whole genome shotgun (WGS) entry which is preliminary data.</text>
</comment>
<reference evidence="1 2" key="1">
    <citation type="submission" date="2020-08" db="EMBL/GenBank/DDBJ databases">
        <title>A Genomic Blueprint of the Chicken Gut Microbiome.</title>
        <authorList>
            <person name="Gilroy R."/>
            <person name="Ravi A."/>
            <person name="Getino M."/>
            <person name="Pursley I."/>
            <person name="Horton D.L."/>
            <person name="Alikhan N.-F."/>
            <person name="Baker D."/>
            <person name="Gharbi K."/>
            <person name="Hall N."/>
            <person name="Watson M."/>
            <person name="Adriaenssens E.M."/>
            <person name="Foster-Nyarko E."/>
            <person name="Jarju S."/>
            <person name="Secka A."/>
            <person name="Antonio M."/>
            <person name="Oren A."/>
            <person name="Chaudhuri R."/>
            <person name="La Ragione R.M."/>
            <person name="Hildebrand F."/>
            <person name="Pallen M.J."/>
        </authorList>
    </citation>
    <scope>NUCLEOTIDE SEQUENCE [LARGE SCALE GENOMIC DNA]</scope>
    <source>
        <strain evidence="1 2">Sa2BUA9</strain>
    </source>
</reference>
<dbReference type="RefSeq" id="WP_144538399.1">
    <property type="nucleotide sequence ID" value="NZ_JACSQO010000005.1"/>
</dbReference>
<sequence length="115" mass="12878">MKKLLVAMVGLSLLAGCSDGQEKATDGTLTENSSKAELPKQNQVLKDFPEFPILDDIIDLQVYVADIETDNKGSRIIFFEDSDGNKTYKSVFVKDENYLKVIQLNDEGILYNEIL</sequence>
<gene>
    <name evidence="1" type="ORF">H9650_11045</name>
</gene>